<feature type="domain" description="SLH" evidence="2">
    <location>
        <begin position="26"/>
        <end position="89"/>
    </location>
</feature>
<feature type="signal peptide" evidence="1">
    <location>
        <begin position="1"/>
        <end position="22"/>
    </location>
</feature>
<dbReference type="PROSITE" id="PS51272">
    <property type="entry name" value="SLH"/>
    <property type="match status" value="2"/>
</dbReference>
<dbReference type="PANTHER" id="PTHR46066:SF2">
    <property type="entry name" value="CHITINASE DOMAIN-CONTAINING PROTEIN 1"/>
    <property type="match status" value="1"/>
</dbReference>
<dbReference type="SUPFAM" id="SSF51445">
    <property type="entry name" value="(Trans)glycosidases"/>
    <property type="match status" value="1"/>
</dbReference>
<evidence type="ECO:0000313" key="4">
    <source>
        <dbReference type="EMBL" id="MCR8630434.1"/>
    </source>
</evidence>
<keyword evidence="4" id="KW-0378">Hydrolase</keyword>
<dbReference type="Pfam" id="PF00395">
    <property type="entry name" value="SLH"/>
    <property type="match status" value="2"/>
</dbReference>
<dbReference type="PROSITE" id="PS51910">
    <property type="entry name" value="GH18_2"/>
    <property type="match status" value="1"/>
</dbReference>
<name>A0ABT1YDF2_9BACL</name>
<evidence type="ECO:0000256" key="1">
    <source>
        <dbReference type="SAM" id="SignalP"/>
    </source>
</evidence>
<reference evidence="4 5" key="1">
    <citation type="submission" date="2022-08" db="EMBL/GenBank/DDBJ databases">
        <title>Paenibacillus endoradicis sp. nov., Paenibacillus radicibacter sp. nov and Paenibacillus pararadicis sp. nov., three cold-adapted plant growth-promoting bacteria isolated from root of Larix gmelinii in Great Khingan.</title>
        <authorList>
            <person name="Xue H."/>
        </authorList>
    </citation>
    <scope>NUCLEOTIDE SEQUENCE [LARGE SCALE GENOMIC DNA]</scope>
    <source>
        <strain evidence="4 5">N5-1-1-5</strain>
    </source>
</reference>
<dbReference type="Gene3D" id="3.10.50.10">
    <property type="match status" value="1"/>
</dbReference>
<comment type="caution">
    <text evidence="4">The sequence shown here is derived from an EMBL/GenBank/DDBJ whole genome shotgun (WGS) entry which is preliminary data.</text>
</comment>
<gene>
    <name evidence="4" type="ORF">NV381_04360</name>
</gene>
<proteinExistence type="predicted"/>
<feature type="domain" description="SLH" evidence="2">
    <location>
        <begin position="90"/>
        <end position="151"/>
    </location>
</feature>
<feature type="domain" description="GH18" evidence="3">
    <location>
        <begin position="224"/>
        <end position="533"/>
    </location>
</feature>
<dbReference type="EMBL" id="JANQBD010000002">
    <property type="protein sequence ID" value="MCR8630434.1"/>
    <property type="molecule type" value="Genomic_DNA"/>
</dbReference>
<dbReference type="RefSeq" id="WP_258212046.1">
    <property type="nucleotide sequence ID" value="NZ_JANQBD010000002.1"/>
</dbReference>
<dbReference type="InterPro" id="IPR017853">
    <property type="entry name" value="GH"/>
</dbReference>
<feature type="chain" id="PRO_5046824493" evidence="1">
    <location>
        <begin position="23"/>
        <end position="533"/>
    </location>
</feature>
<dbReference type="Pfam" id="PF00704">
    <property type="entry name" value="Glyco_hydro_18"/>
    <property type="match status" value="1"/>
</dbReference>
<dbReference type="SMART" id="SM00636">
    <property type="entry name" value="Glyco_18"/>
    <property type="match status" value="1"/>
</dbReference>
<organism evidence="4 5">
    <name type="scientific">Paenibacillus radicis</name>
    <name type="common">ex Xue et al. 2023</name>
    <dbReference type="NCBI Taxonomy" id="2972489"/>
    <lineage>
        <taxon>Bacteria</taxon>
        <taxon>Bacillati</taxon>
        <taxon>Bacillota</taxon>
        <taxon>Bacilli</taxon>
        <taxon>Bacillales</taxon>
        <taxon>Paenibacillaceae</taxon>
        <taxon>Paenibacillus</taxon>
    </lineage>
</organism>
<keyword evidence="1" id="KW-0732">Signal</keyword>
<dbReference type="InterPro" id="IPR001223">
    <property type="entry name" value="Glyco_hydro18_cat"/>
</dbReference>
<evidence type="ECO:0000259" key="3">
    <source>
        <dbReference type="PROSITE" id="PS51910"/>
    </source>
</evidence>
<sequence>MYKKITGFMILLLFVAAGNAYAYDVPMAKYKDIMEQSWEKDYVYTLSALGIIEGYPDSKYHSEEALSREAFIKLLVTAAKLDISQTSGTVPADAVNRWSAPYIAAASERHWIEFMVNEADEFKPEQPITREEVAAVVGMYLLDKDESVGPQWISGDWSKERDARAYSDIQIISNKLAPYVFYTINRTVMEGDNQGFRPKSGLIRSEAAAVINRLIDIETVGQELEITGFYAIKSSPAIARMSLVDNVAMGWSHLEYDTAGTAKLGTNTTTYQVPDGFEEVLKAADQANVNKDLMVFFNEREKLAAFLKDALAQKMFISQLVAKLNDPVFGFSGVSLDLEGLIEESDAPNYTQFVRDVKAAIGSKTLSVCIPTDHYYKGYNYKDLSAAADSLILMAYDFTHDDSHLPSAPLPLVRDGVERALKQGVPASKLVLGISKQANQWITTNSKTTTAKPAIELVEKRIADPNASKTWSMPYFLKLVQYQDGSNINEIYYEDTQSIAKKIWLAKVYGLKGISLWHMGNFTASDWDIIAKK</sequence>
<dbReference type="Gene3D" id="3.20.20.80">
    <property type="entry name" value="Glycosidases"/>
    <property type="match status" value="1"/>
</dbReference>
<dbReference type="GO" id="GO:0016787">
    <property type="term" value="F:hydrolase activity"/>
    <property type="evidence" value="ECO:0007669"/>
    <property type="project" value="UniProtKB-KW"/>
</dbReference>
<dbReference type="InterPro" id="IPR011583">
    <property type="entry name" value="Chitinase_II/V-like_cat"/>
</dbReference>
<dbReference type="PANTHER" id="PTHR46066">
    <property type="entry name" value="CHITINASE DOMAIN-CONTAINING PROTEIN 1 FAMILY MEMBER"/>
    <property type="match status" value="1"/>
</dbReference>
<evidence type="ECO:0000259" key="2">
    <source>
        <dbReference type="PROSITE" id="PS51272"/>
    </source>
</evidence>
<accession>A0ABT1YDF2</accession>
<dbReference type="InterPro" id="IPR029070">
    <property type="entry name" value="Chitinase_insertion_sf"/>
</dbReference>
<keyword evidence="5" id="KW-1185">Reference proteome</keyword>
<dbReference type="Proteomes" id="UP001300012">
    <property type="component" value="Unassembled WGS sequence"/>
</dbReference>
<protein>
    <submittedName>
        <fullName evidence="4">Glycosyl hydrolase family 18 protein</fullName>
    </submittedName>
</protein>
<evidence type="ECO:0000313" key="5">
    <source>
        <dbReference type="Proteomes" id="UP001300012"/>
    </source>
</evidence>
<dbReference type="InterPro" id="IPR001119">
    <property type="entry name" value="SLH_dom"/>
</dbReference>